<dbReference type="GeneID" id="5650844"/>
<dbReference type="KEGG" id="lma:LMJF_17_1130"/>
<dbReference type="Proteomes" id="UP000000542">
    <property type="component" value="Chromosome 17"/>
</dbReference>
<feature type="binding site" evidence="5">
    <location>
        <position position="504"/>
    </location>
    <ligand>
        <name>S-adenosyl-L-methionine</name>
        <dbReference type="ChEBI" id="CHEBI:59789"/>
    </ligand>
</feature>
<keyword evidence="2 5" id="KW-0808">Transferase</keyword>
<dbReference type="VEuPathDB" id="TriTrypDB:LMJLV39_170018600"/>
<feature type="region of interest" description="Disordered" evidence="6">
    <location>
        <begin position="913"/>
        <end position="935"/>
    </location>
</feature>
<dbReference type="EMBL" id="FR796413">
    <property type="protein sequence ID" value="CAJ03860.1"/>
    <property type="molecule type" value="Genomic_DNA"/>
</dbReference>
<evidence type="ECO:0000256" key="3">
    <source>
        <dbReference type="ARBA" id="ARBA00022691"/>
    </source>
</evidence>
<keyword evidence="9" id="KW-1185">Reference proteome</keyword>
<protein>
    <recommendedName>
        <fullName evidence="7">SAM-dependent MTase RsmB/NOP-type domain-containing protein</fullName>
    </recommendedName>
</protein>
<feature type="compositionally biased region" description="Acidic residues" evidence="6">
    <location>
        <begin position="204"/>
        <end position="217"/>
    </location>
</feature>
<name>Q4QE78_LEIMA</name>
<dbReference type="PANTHER" id="PTHR22808:SF7">
    <property type="entry name" value="SAM-DEPENDENT MTASE RSMB_NOP-TYPE DOMAIN-CONTAINING PROTEIN"/>
    <property type="match status" value="1"/>
</dbReference>
<proteinExistence type="inferred from homology"/>
<organism evidence="8 9">
    <name type="scientific">Leishmania major</name>
    <dbReference type="NCBI Taxonomy" id="5664"/>
    <lineage>
        <taxon>Eukaryota</taxon>
        <taxon>Discoba</taxon>
        <taxon>Euglenozoa</taxon>
        <taxon>Kinetoplastea</taxon>
        <taxon>Metakinetoplastina</taxon>
        <taxon>Trypanosomatida</taxon>
        <taxon>Trypanosomatidae</taxon>
        <taxon>Leishmaniinae</taxon>
        <taxon>Leishmania</taxon>
    </lineage>
</organism>
<keyword evidence="1 5" id="KW-0489">Methyltransferase</keyword>
<evidence type="ECO:0000256" key="2">
    <source>
        <dbReference type="ARBA" id="ARBA00022679"/>
    </source>
</evidence>
<dbReference type="InterPro" id="IPR023267">
    <property type="entry name" value="RCMT"/>
</dbReference>
<evidence type="ECO:0000259" key="7">
    <source>
        <dbReference type="PROSITE" id="PS51686"/>
    </source>
</evidence>
<dbReference type="PROSITE" id="PS51686">
    <property type="entry name" value="SAM_MT_RSMB_NOP"/>
    <property type="match status" value="1"/>
</dbReference>
<feature type="domain" description="SAM-dependent MTase RsmB/NOP-type" evidence="7">
    <location>
        <begin position="334"/>
        <end position="762"/>
    </location>
</feature>
<comment type="caution">
    <text evidence="5">Lacks conserved residue(s) required for the propagation of feature annotation.</text>
</comment>
<dbReference type="OMA" id="RCCRRVM"/>
<feature type="region of interest" description="Disordered" evidence="6">
    <location>
        <begin position="657"/>
        <end position="677"/>
    </location>
</feature>
<dbReference type="SUPFAM" id="SSF53335">
    <property type="entry name" value="S-adenosyl-L-methionine-dependent methyltransferases"/>
    <property type="match status" value="1"/>
</dbReference>
<dbReference type="AlphaFoldDB" id="Q4QE78"/>
<evidence type="ECO:0000256" key="6">
    <source>
        <dbReference type="SAM" id="MobiDB-lite"/>
    </source>
</evidence>
<dbReference type="GO" id="GO:0008173">
    <property type="term" value="F:RNA methyltransferase activity"/>
    <property type="evidence" value="ECO:0007669"/>
    <property type="project" value="InterPro"/>
</dbReference>
<dbReference type="InterPro" id="IPR049560">
    <property type="entry name" value="MeTrfase_RsmB-F_NOP2_cat"/>
</dbReference>
<dbReference type="HOGENOM" id="CLU_269424_0_0_1"/>
<dbReference type="STRING" id="5664.Q4QE78"/>
<accession>Q4QE78</accession>
<feature type="region of interest" description="Disordered" evidence="6">
    <location>
        <begin position="204"/>
        <end position="225"/>
    </location>
</feature>
<dbReference type="InterPro" id="IPR001678">
    <property type="entry name" value="MeTrfase_RsmB-F_NOP2_dom"/>
</dbReference>
<gene>
    <name evidence="8" type="ORF">LMJF_17_1130</name>
</gene>
<evidence type="ECO:0000256" key="1">
    <source>
        <dbReference type="ARBA" id="ARBA00022603"/>
    </source>
</evidence>
<dbReference type="PRINTS" id="PR02008">
    <property type="entry name" value="RCMTFAMILY"/>
</dbReference>
<reference evidence="8 9" key="2">
    <citation type="journal article" date="2011" name="Genome Res.">
        <title>Chromosome and gene copy number variation allow major structural change between species and strains of Leishmania.</title>
        <authorList>
            <person name="Rogers M.B."/>
            <person name="Hilley J.D."/>
            <person name="Dickens N.J."/>
            <person name="Wilkes J."/>
            <person name="Bates P.A."/>
            <person name="Depledge D.P."/>
            <person name="Harris D."/>
            <person name="Her Y."/>
            <person name="Herzyk P."/>
            <person name="Imamura H."/>
            <person name="Otto T.D."/>
            <person name="Sanders M."/>
            <person name="Seeger K."/>
            <person name="Dujardin J.C."/>
            <person name="Berriman M."/>
            <person name="Smith D.F."/>
            <person name="Hertz-Fowler C."/>
            <person name="Mottram J.C."/>
        </authorList>
    </citation>
    <scope>NUCLEOTIDE SEQUENCE [LARGE SCALE GENOMIC DNA]</scope>
    <source>
        <strain evidence="9">MHOM/IL/81/Friedlin</strain>
    </source>
</reference>
<keyword evidence="3 5" id="KW-0949">S-adenosyl-L-methionine</keyword>
<evidence type="ECO:0000313" key="9">
    <source>
        <dbReference type="Proteomes" id="UP000000542"/>
    </source>
</evidence>
<feature type="region of interest" description="Disordered" evidence="6">
    <location>
        <begin position="1190"/>
        <end position="1209"/>
    </location>
</feature>
<dbReference type="eggNOG" id="KOG2198">
    <property type="taxonomic scope" value="Eukaryota"/>
</dbReference>
<dbReference type="InParanoid" id="Q4QE78"/>
<dbReference type="VEuPathDB" id="TriTrypDB:LMJSD75_170018300"/>
<keyword evidence="4 5" id="KW-0694">RNA-binding</keyword>
<dbReference type="InterPro" id="IPR029063">
    <property type="entry name" value="SAM-dependent_MTases_sf"/>
</dbReference>
<dbReference type="Gene3D" id="3.40.50.150">
    <property type="entry name" value="Vaccinia Virus protein VP39"/>
    <property type="match status" value="1"/>
</dbReference>
<evidence type="ECO:0000313" key="8">
    <source>
        <dbReference type="EMBL" id="CAJ03860.1"/>
    </source>
</evidence>
<dbReference type="PANTHER" id="PTHR22808">
    <property type="entry name" value="NCL1 YEAST -RELATED NOL1/NOP2/FMU SUN DOMAIN-CONTAINING"/>
    <property type="match status" value="1"/>
</dbReference>
<dbReference type="GO" id="GO:0001510">
    <property type="term" value="P:RNA methylation"/>
    <property type="evidence" value="ECO:0000318"/>
    <property type="project" value="GO_Central"/>
</dbReference>
<feature type="region of interest" description="Disordered" evidence="6">
    <location>
        <begin position="1128"/>
        <end position="1149"/>
    </location>
</feature>
<comment type="similarity">
    <text evidence="5">Belongs to the class I-like SAM-binding methyltransferase superfamily. RsmB/NOP family.</text>
</comment>
<reference evidence="8 9" key="1">
    <citation type="journal article" date="2005" name="Science">
        <title>The genome of the kinetoplastid parasite, Leishmania major.</title>
        <authorList>
            <person name="Ivens A.C."/>
            <person name="Peacock C.S."/>
            <person name="Worthey E.A."/>
            <person name="Murphy L."/>
            <person name="Aggarwal G."/>
            <person name="Berriman M."/>
            <person name="Sisk E."/>
            <person name="Rajandream M.A."/>
            <person name="Adlem E."/>
            <person name="Aert R."/>
            <person name="Anupama A."/>
            <person name="Apostolou Z."/>
            <person name="Attipoe P."/>
            <person name="Bason N."/>
            <person name="Bauser C."/>
            <person name="Beck A."/>
            <person name="Beverley S.M."/>
            <person name="Bianchettin G."/>
            <person name="Borzym K."/>
            <person name="Bothe G."/>
            <person name="Bruschi C.V."/>
            <person name="Collins M."/>
            <person name="Cadag E."/>
            <person name="Ciarloni L."/>
            <person name="Clayton C."/>
            <person name="Coulson R.M."/>
            <person name="Cronin A."/>
            <person name="Cruz A.K."/>
            <person name="Davies R.M."/>
            <person name="De Gaudenzi J."/>
            <person name="Dobson D.E."/>
            <person name="Duesterhoeft A."/>
            <person name="Fazelina G."/>
            <person name="Fosker N."/>
            <person name="Frasch A.C."/>
            <person name="Fraser A."/>
            <person name="Fuchs M."/>
            <person name="Gabel C."/>
            <person name="Goble A."/>
            <person name="Goffeau A."/>
            <person name="Harris D."/>
            <person name="Hertz-Fowler C."/>
            <person name="Hilbert H."/>
            <person name="Horn D."/>
            <person name="Huang Y."/>
            <person name="Klages S."/>
            <person name="Knights A."/>
            <person name="Kube M."/>
            <person name="Larke N."/>
            <person name="Litvin L."/>
            <person name="Lord A."/>
            <person name="Louie T."/>
            <person name="Marra M."/>
            <person name="Masuy D."/>
            <person name="Matthews K."/>
            <person name="Michaeli S."/>
            <person name="Mottram J.C."/>
            <person name="Muller-Auer S."/>
            <person name="Munden H."/>
            <person name="Nelson S."/>
            <person name="Norbertczak H."/>
            <person name="Oliver K."/>
            <person name="O'neil S."/>
            <person name="Pentony M."/>
            <person name="Pohl T.M."/>
            <person name="Price C."/>
            <person name="Purnelle B."/>
            <person name="Quail M.A."/>
            <person name="Rabbinowitsch E."/>
            <person name="Reinhardt R."/>
            <person name="Rieger M."/>
            <person name="Rinta J."/>
            <person name="Robben J."/>
            <person name="Robertson L."/>
            <person name="Ruiz J.C."/>
            <person name="Rutter S."/>
            <person name="Saunders D."/>
            <person name="Schafer M."/>
            <person name="Schein J."/>
            <person name="Schwartz D.C."/>
            <person name="Seeger K."/>
            <person name="Seyler A."/>
            <person name="Sharp S."/>
            <person name="Shin H."/>
            <person name="Sivam D."/>
            <person name="Squares R."/>
            <person name="Squares S."/>
            <person name="Tosato V."/>
            <person name="Vogt C."/>
            <person name="Volckaert G."/>
            <person name="Wambutt R."/>
            <person name="Warren T."/>
            <person name="Wedler H."/>
            <person name="Woodward J."/>
            <person name="Zhou S."/>
            <person name="Zimmermann W."/>
            <person name="Smith D.F."/>
            <person name="Blackwell J.M."/>
            <person name="Stuart K.D."/>
            <person name="Barrell B."/>
            <person name="Myler P.J."/>
        </authorList>
    </citation>
    <scope>NUCLEOTIDE SEQUENCE [LARGE SCALE GENOMIC DNA]</scope>
    <source>
        <strain evidence="9">MHOM/IL/81/Friedlin</strain>
    </source>
</reference>
<dbReference type="VEuPathDB" id="TriTrypDB:LmjF.17.1130"/>
<dbReference type="GO" id="GO:0008168">
    <property type="term" value="F:methyltransferase activity"/>
    <property type="evidence" value="ECO:0000318"/>
    <property type="project" value="GO_Central"/>
</dbReference>
<evidence type="ECO:0000256" key="5">
    <source>
        <dbReference type="PROSITE-ProRule" id="PRU01023"/>
    </source>
</evidence>
<feature type="compositionally biased region" description="Polar residues" evidence="6">
    <location>
        <begin position="1196"/>
        <end position="1209"/>
    </location>
</feature>
<dbReference type="Pfam" id="PF01189">
    <property type="entry name" value="Methyltr_RsmB-F"/>
    <property type="match status" value="2"/>
</dbReference>
<feature type="binding site" evidence="5">
    <location>
        <position position="575"/>
    </location>
    <ligand>
        <name>S-adenosyl-L-methionine</name>
        <dbReference type="ChEBI" id="CHEBI:59789"/>
    </ligand>
</feature>
<feature type="active site" description="Nucleophile" evidence="5">
    <location>
        <position position="628"/>
    </location>
</feature>
<sequence length="1214" mass="128336">MRLWASPPSLPPPPFFPSQLQQPLLPAAAATAMMRPTRRAFFDSFRAARGELDHLFSSMKSEQHMRKAVRQYLIPSLSRRLHRSSGGRLGRAQERSLFRTNASLLLQEARRRCNHRVAAAALDVVLAESQLSHFAQLFEPTWIKDAVSSCRSAAELRVIEGVLRQHERRVLASGSAATSEGFLLAAAFGRSRATESALRLGDDDADADADAGADADDGAQGGSLASTRTASLQATGDTLASRGPAEGSGAGVTISKEARVSAALAQLPSLTDLATTGGTGSDALWSSPEERAAAGLRGLQRQQRNLTAGPNVSFTRYFLHQGLVRHEGELMALYQAMRARPLDVSFRVVGGGDAASEAAQSPRLLSPHASAVHTLLQRRRGLHRVPWLPPAMGAYTLDTRASIPADTVLANRQLLRSLARERLIVYQSLPSMLPIYYLDPQPGECVLDMCASPGNKTALILDCMHADGNHHAHWPSSTTSEAGVTACETGRRALVGSGCVVANEAQASRISDLQERLRNVSPEVVVTQGRGQALGLGDWHEGSSSNGGVCGGGDESPLAHGAVLVEGLYDRVLVDAPCSGEGRMGRDALSWRLWHPGRGIEFFPLQCALLQRAVRLCKTGGRIVYATCTLNPLENEAVVAAVLRACGGAVELIPPPRPLPRRTELQTEEDGGGSVPPLRLTAGLRSWDVPSGAGGFLCSATEAYAQGESAARLPPDMFAPASAGADGDRTDISGALQRCCRRVMPHLNGNADGFFVAVLEKRAGVPHMLGTAESRSLVAPPSRLDPAPATAVRPTSTAAASLAVSLAGGSNILNDRGFVRLPPSHHLVLKHLGGFFTSAPPRQASAPATASSCMAAQPQQGECASVQAFLEGHGWTAVWCEGEGLRLLSQATVQLLRRHSTVPVALPKGRSNSSALGFARHPEEASKASPAPPSTGTELLDAGVLVVGAQGELTERGAALIRPSARSRVVSLPLPLAQLLLANRTLDVGASLQLMPAYVQEADQALGPQHGFLAPSSAAMRGRDEPASSEAHASTWYREALAALTPALSGGAGAAGNAIVVVRVSSSGPSASPSWAAPLALWAWPVRVEVIQPWSWHDIGDTPRGLARLHLTLPTAARHRTQALIGRLQGHAHRQRSTQERLQASSRHDPSLMMGQQALHGSAMQASQQHRLLFGGAAQASALRARPTEALPARDSTMTTPATPLSQSLDVFEL</sequence>
<evidence type="ECO:0000256" key="4">
    <source>
        <dbReference type="ARBA" id="ARBA00022884"/>
    </source>
</evidence>
<dbReference type="VEuPathDB" id="TriTrypDB:LMJFC_170019800"/>
<dbReference type="RefSeq" id="XP_001682370.1">
    <property type="nucleotide sequence ID" value="XM_001682318.1"/>
</dbReference>
<dbReference type="GO" id="GO:0003723">
    <property type="term" value="F:RNA binding"/>
    <property type="evidence" value="ECO:0007669"/>
    <property type="project" value="UniProtKB-UniRule"/>
</dbReference>